<feature type="binding site" evidence="2">
    <location>
        <position position="366"/>
    </location>
    <ligand>
        <name>Mn(2+)</name>
        <dbReference type="ChEBI" id="CHEBI:29035"/>
        <label>2</label>
    </ligand>
</feature>
<dbReference type="SUPFAM" id="SSF55031">
    <property type="entry name" value="Bacterial exopeptidase dimerisation domain"/>
    <property type="match status" value="1"/>
</dbReference>
<dbReference type="EMBL" id="SMKA01000090">
    <property type="protein sequence ID" value="TDC27683.1"/>
    <property type="molecule type" value="Genomic_DNA"/>
</dbReference>
<dbReference type="AlphaFoldDB" id="A0A4R4PZ14"/>
<sequence>MELVRESDEYAAGMVELRRELHRDPEVGLVLPRTQARVLDALAGLPLDISTGKEVTSVVGVLRGGRPGPTVLLRGDMDALPVIEETGLEYASENGNMHACGHDLHTAGLVGAAQLLSAHREELRGNVVFMFQPGEEGLGGAGYMLREGLLQASGETPIAAYAVHVWGLAAKGLFETRPGTMMAGSNQLHVTVHGRGGHGSTPHTTADPVPVVAELVSALQTYVTRRVSVFDPVVITVTQLSAGVAINVIPNSAKLGATVRTLSNETFEQLSHELPALAESIAKAHGCTVDAALDLQYPVTINDADRTQHAISQLSTLFGPEHVQVAPNSQMGAEDFSMVLQEVPGTFIMLGARPDDVPADEAPSNHSSIVRFDDDVLPMQAAALAQLAVSHLTCGRPAQAGRPQAIQDVASLTV</sequence>
<dbReference type="GO" id="GO:0050118">
    <property type="term" value="F:N-acetyldiaminopimelate deacetylase activity"/>
    <property type="evidence" value="ECO:0007669"/>
    <property type="project" value="UniProtKB-ARBA"/>
</dbReference>
<keyword evidence="2" id="KW-0479">Metal-binding</keyword>
<accession>A0A4R4PZ14</accession>
<dbReference type="PANTHER" id="PTHR11014:SF63">
    <property type="entry name" value="METALLOPEPTIDASE, PUTATIVE (AFU_ORTHOLOGUE AFUA_6G09600)-RELATED"/>
    <property type="match status" value="1"/>
</dbReference>
<dbReference type="InterPro" id="IPR002933">
    <property type="entry name" value="Peptidase_M20"/>
</dbReference>
<dbReference type="GO" id="GO:0019877">
    <property type="term" value="P:diaminopimelate biosynthetic process"/>
    <property type="evidence" value="ECO:0007669"/>
    <property type="project" value="UniProtKB-ARBA"/>
</dbReference>
<dbReference type="PANTHER" id="PTHR11014">
    <property type="entry name" value="PEPTIDASE M20 FAMILY MEMBER"/>
    <property type="match status" value="1"/>
</dbReference>
<evidence type="ECO:0000313" key="5">
    <source>
        <dbReference type="Proteomes" id="UP000295075"/>
    </source>
</evidence>
<organism evidence="4 5">
    <name type="scientific">Kribbella albertanoniae</name>
    <dbReference type="NCBI Taxonomy" id="1266829"/>
    <lineage>
        <taxon>Bacteria</taxon>
        <taxon>Bacillati</taxon>
        <taxon>Actinomycetota</taxon>
        <taxon>Actinomycetes</taxon>
        <taxon>Propionibacteriales</taxon>
        <taxon>Kribbellaceae</taxon>
        <taxon>Kribbella</taxon>
    </lineage>
</organism>
<dbReference type="FunFam" id="3.30.70.360:FF:000001">
    <property type="entry name" value="N-acetyldiaminopimelate deacetylase"/>
    <property type="match status" value="1"/>
</dbReference>
<dbReference type="InterPro" id="IPR011650">
    <property type="entry name" value="Peptidase_M20_dimer"/>
</dbReference>
<dbReference type="Proteomes" id="UP000295075">
    <property type="component" value="Unassembled WGS sequence"/>
</dbReference>
<dbReference type="Pfam" id="PF07687">
    <property type="entry name" value="M20_dimer"/>
    <property type="match status" value="1"/>
</dbReference>
<feature type="binding site" evidence="2">
    <location>
        <position position="100"/>
    </location>
    <ligand>
        <name>Mn(2+)</name>
        <dbReference type="ChEBI" id="CHEBI:29035"/>
        <label>2</label>
    </ligand>
</feature>
<evidence type="ECO:0000313" key="4">
    <source>
        <dbReference type="EMBL" id="TDC27683.1"/>
    </source>
</evidence>
<evidence type="ECO:0000259" key="3">
    <source>
        <dbReference type="Pfam" id="PF07687"/>
    </source>
</evidence>
<keyword evidence="2" id="KW-0464">Manganese</keyword>
<dbReference type="Pfam" id="PF01546">
    <property type="entry name" value="Peptidase_M20"/>
    <property type="match status" value="1"/>
</dbReference>
<feature type="binding site" evidence="2">
    <location>
        <position position="164"/>
    </location>
    <ligand>
        <name>Mn(2+)</name>
        <dbReference type="ChEBI" id="CHEBI:29035"/>
        <label>2</label>
    </ligand>
</feature>
<dbReference type="RefSeq" id="WP_132408679.1">
    <property type="nucleotide sequence ID" value="NZ_SMKA01000090.1"/>
</dbReference>
<feature type="binding site" evidence="2">
    <location>
        <position position="102"/>
    </location>
    <ligand>
        <name>Mn(2+)</name>
        <dbReference type="ChEBI" id="CHEBI:29035"/>
        <label>2</label>
    </ligand>
</feature>
<dbReference type="Gene3D" id="3.30.70.360">
    <property type="match status" value="1"/>
</dbReference>
<dbReference type="InterPro" id="IPR017439">
    <property type="entry name" value="Amidohydrolase"/>
</dbReference>
<dbReference type="Gene3D" id="3.40.630.10">
    <property type="entry name" value="Zn peptidases"/>
    <property type="match status" value="1"/>
</dbReference>
<dbReference type="CDD" id="cd03886">
    <property type="entry name" value="M20_Acy1"/>
    <property type="match status" value="1"/>
</dbReference>
<dbReference type="PIRSF" id="PIRSF005962">
    <property type="entry name" value="Pept_M20D_amidohydro"/>
    <property type="match status" value="1"/>
</dbReference>
<protein>
    <submittedName>
        <fullName evidence="4">Amidohydrolase</fullName>
    </submittedName>
</protein>
<dbReference type="SUPFAM" id="SSF53187">
    <property type="entry name" value="Zn-dependent exopeptidases"/>
    <property type="match status" value="1"/>
</dbReference>
<comment type="caution">
    <text evidence="4">The sequence shown here is derived from an EMBL/GenBank/DDBJ whole genome shotgun (WGS) entry which is preliminary data.</text>
</comment>
<evidence type="ECO:0000256" key="1">
    <source>
        <dbReference type="ARBA" id="ARBA00022801"/>
    </source>
</evidence>
<dbReference type="InterPro" id="IPR036264">
    <property type="entry name" value="Bact_exopeptidase_dim_dom"/>
</dbReference>
<reference evidence="4 5" key="1">
    <citation type="submission" date="2019-03" db="EMBL/GenBank/DDBJ databases">
        <title>Draft genome sequences of novel Actinobacteria.</title>
        <authorList>
            <person name="Sahin N."/>
            <person name="Ay H."/>
            <person name="Saygin H."/>
        </authorList>
    </citation>
    <scope>NUCLEOTIDE SEQUENCE [LARGE SCALE GENOMIC DNA]</scope>
    <source>
        <strain evidence="4 5">JCM 30547</strain>
    </source>
</reference>
<keyword evidence="5" id="KW-1185">Reference proteome</keyword>
<dbReference type="NCBIfam" id="TIGR01891">
    <property type="entry name" value="amidohydrolases"/>
    <property type="match status" value="1"/>
</dbReference>
<evidence type="ECO:0000256" key="2">
    <source>
        <dbReference type="PIRSR" id="PIRSR005962-1"/>
    </source>
</evidence>
<feature type="binding site" evidence="2">
    <location>
        <position position="136"/>
    </location>
    <ligand>
        <name>Mn(2+)</name>
        <dbReference type="ChEBI" id="CHEBI:29035"/>
        <label>2</label>
    </ligand>
</feature>
<keyword evidence="1 4" id="KW-0378">Hydrolase</keyword>
<gene>
    <name evidence="4" type="ORF">E1261_20230</name>
</gene>
<name>A0A4R4PZ14_9ACTN</name>
<proteinExistence type="predicted"/>
<dbReference type="OrthoDB" id="9777385at2"/>
<comment type="cofactor">
    <cofactor evidence="2">
        <name>Mn(2+)</name>
        <dbReference type="ChEBI" id="CHEBI:29035"/>
    </cofactor>
    <text evidence="2">The Mn(2+) ion enhances activity.</text>
</comment>
<feature type="domain" description="Peptidase M20 dimerisation" evidence="3">
    <location>
        <begin position="184"/>
        <end position="283"/>
    </location>
</feature>
<dbReference type="GO" id="GO:0046872">
    <property type="term" value="F:metal ion binding"/>
    <property type="evidence" value="ECO:0007669"/>
    <property type="project" value="UniProtKB-KW"/>
</dbReference>